<organism evidence="2 3">
    <name type="scientific">Rhizopus microsporus ATCC 52813</name>
    <dbReference type="NCBI Taxonomy" id="1340429"/>
    <lineage>
        <taxon>Eukaryota</taxon>
        <taxon>Fungi</taxon>
        <taxon>Fungi incertae sedis</taxon>
        <taxon>Mucoromycota</taxon>
        <taxon>Mucoromycotina</taxon>
        <taxon>Mucoromycetes</taxon>
        <taxon>Mucorales</taxon>
        <taxon>Mucorineae</taxon>
        <taxon>Rhizopodaceae</taxon>
        <taxon>Rhizopus</taxon>
    </lineage>
</organism>
<dbReference type="EMBL" id="KZ303851">
    <property type="protein sequence ID" value="PHZ11542.1"/>
    <property type="molecule type" value="Genomic_DNA"/>
</dbReference>
<dbReference type="GeneID" id="35439900"/>
<evidence type="ECO:0000313" key="2">
    <source>
        <dbReference type="EMBL" id="PHZ11542.1"/>
    </source>
</evidence>
<dbReference type="RefSeq" id="XP_023465250.1">
    <property type="nucleotide sequence ID" value="XM_023608910.1"/>
</dbReference>
<evidence type="ECO:0000256" key="1">
    <source>
        <dbReference type="SAM" id="MobiDB-lite"/>
    </source>
</evidence>
<keyword evidence="3" id="KW-1185">Reference proteome</keyword>
<feature type="region of interest" description="Disordered" evidence="1">
    <location>
        <begin position="252"/>
        <end position="273"/>
    </location>
</feature>
<protein>
    <submittedName>
        <fullName evidence="2">Uncharacterized protein</fullName>
    </submittedName>
</protein>
<sequence>MESEHNVQQNQNLSPEQIEELYQQFAARFRIEEEQRKHYQLILPEAIQTDLEEAPKLEMQSNIKKHIRDLPNYEGGDWTINETINKEFTPDIKRFQIDAYQALQSRYKDAERIRNTAKAAIDIYEDLVYISTHNTDPTAFANIIEKARRWAIYGFITARDIDREARDLAIKALKLPSTLKYLETSQEENKRMAFSPESVKEIAQARFETALLQRAANSRFTSYRQGYNNPRGSAHRVRGQGRGRYFFGRTNYKQQQPTEKLQHTNSNPASQQQ</sequence>
<name>A0A2G4SS20_RHIZD</name>
<accession>A0A2G4SS20</accession>
<gene>
    <name evidence="2" type="ORF">RHIMIDRAFT_238205</name>
</gene>
<reference evidence="2" key="2">
    <citation type="journal article" date="2016" name="Proc. Natl. Acad. Sci. U.S.A.">
        <title>Lipid metabolic changes in an early divergent fungus govern the establishment of a mutualistic symbiosis with endobacteria.</title>
        <authorList>
            <person name="Lastovetsky O.A."/>
            <person name="Gaspar M.L."/>
            <person name="Mondo S.J."/>
            <person name="LaButti K.M."/>
            <person name="Sandor L."/>
            <person name="Grigoriev I.V."/>
            <person name="Henry S.A."/>
            <person name="Pawlowska T.E."/>
        </authorList>
    </citation>
    <scope>NUCLEOTIDE SEQUENCE [LARGE SCALE GENOMIC DNA]</scope>
    <source>
        <strain evidence="2">ATCC 52813</strain>
    </source>
</reference>
<proteinExistence type="predicted"/>
<dbReference type="AlphaFoldDB" id="A0A2G4SS20"/>
<reference evidence="2" key="1">
    <citation type="submission" date="2014-05" db="EMBL/GenBank/DDBJ databases">
        <authorList>
            <consortium name="DOE Joint Genome Institute"/>
            <person name="Riley R."/>
            <person name="Mondo S.J."/>
            <person name="Sun H."/>
            <person name="Grigoriev I.V."/>
            <person name="Pawlowska A.T."/>
            <person name="Nordberg H.P."/>
            <person name="Cantor M.N."/>
            <person name="Hua S.X."/>
        </authorList>
    </citation>
    <scope>NUCLEOTIDE SEQUENCE</scope>
    <source>
        <strain evidence="2">ATCC 52813</strain>
    </source>
</reference>
<dbReference type="STRING" id="1340429.A0A2G4SS20"/>
<dbReference type="Proteomes" id="UP000242254">
    <property type="component" value="Unassembled WGS sequence"/>
</dbReference>
<evidence type="ECO:0000313" key="3">
    <source>
        <dbReference type="Proteomes" id="UP000242254"/>
    </source>
</evidence>